<dbReference type="InterPro" id="IPR036388">
    <property type="entry name" value="WH-like_DNA-bd_sf"/>
</dbReference>
<dbReference type="InterPro" id="IPR000525">
    <property type="entry name" value="Initiator_Rep_WH1"/>
</dbReference>
<dbReference type="EMBL" id="LN853369">
    <property type="protein sequence ID" value="CRY95738.1"/>
    <property type="molecule type" value="Genomic_DNA"/>
</dbReference>
<protein>
    <recommendedName>
        <fullName evidence="1">Initiator Rep protein WH1 domain-containing protein</fullName>
    </recommendedName>
</protein>
<accession>A0A0H5Q1J0</accession>
<name>A0A0H5Q1J0_9ZZZZ</name>
<keyword evidence="2" id="KW-0614">Plasmid</keyword>
<geneLocation type="plasmid" evidence="2">
    <name>pRGRH0760</name>
</geneLocation>
<dbReference type="GO" id="GO:0006270">
    <property type="term" value="P:DNA replication initiation"/>
    <property type="evidence" value="ECO:0007669"/>
    <property type="project" value="InterPro"/>
</dbReference>
<dbReference type="AlphaFoldDB" id="A0A0H5Q1J0"/>
<feature type="domain" description="Initiator Rep protein WH1" evidence="1">
    <location>
        <begin position="41"/>
        <end position="173"/>
    </location>
</feature>
<dbReference type="Gene3D" id="1.10.10.10">
    <property type="entry name" value="Winged helix-like DNA-binding domain superfamily/Winged helix DNA-binding domain"/>
    <property type="match status" value="1"/>
</dbReference>
<sequence length="301" mass="33570">MIQKSKLPARTLDAAASFRDHPDAIVEAGEIVGMRFPSGGRMSLRAAKLFHLLIQFAGAKIADPMQHRVALATLNESFHTSADELVDLIDELHTTTLRMQLTDAKGRRYTKSGPILSDVEREEETDAQAEVRFEFSPAMRQAIANSTHWAVISRRAVLAFESRYALRLYTMLSLRAGLRKATEQFSEDDLRELLGVPSGKLKRWQDLKTWAIEPALAEVNHLTGLVAGYTPIKRGRQIVGVTLVWGVKAHDDRVAAMKELERPKVDQKSQRDGTTDDLVASDDMARVELAEALARMGRNGR</sequence>
<dbReference type="SUPFAM" id="SSF46785">
    <property type="entry name" value="Winged helix' DNA-binding domain"/>
    <property type="match status" value="1"/>
</dbReference>
<proteinExistence type="predicted"/>
<dbReference type="Pfam" id="PF21205">
    <property type="entry name" value="Rep3_C"/>
    <property type="match status" value="1"/>
</dbReference>
<dbReference type="GO" id="GO:0003887">
    <property type="term" value="F:DNA-directed DNA polymerase activity"/>
    <property type="evidence" value="ECO:0007669"/>
    <property type="project" value="InterPro"/>
</dbReference>
<evidence type="ECO:0000313" key="2">
    <source>
        <dbReference type="EMBL" id="CRY95738.1"/>
    </source>
</evidence>
<reference evidence="2" key="1">
    <citation type="submission" date="2015-06" db="EMBL/GenBank/DDBJ databases">
        <authorList>
            <person name="Joergensen T."/>
        </authorList>
    </citation>
    <scope>NUCLEOTIDE SEQUENCE</scope>
    <source>
        <plasmid evidence="2">pRGRH0760</plasmid>
    </source>
</reference>
<reference evidence="2" key="2">
    <citation type="submission" date="2015-07" db="EMBL/GenBank/DDBJ databases">
        <title>Plasmids, circular viruses and viroids from rat gut.</title>
        <authorList>
            <person name="Jorgensen T.J."/>
            <person name="Hansen M.A."/>
            <person name="Xu Z."/>
            <person name="Tabak M.A."/>
            <person name="Sorensen S.J."/>
            <person name="Hansen L.H."/>
        </authorList>
    </citation>
    <scope>NUCLEOTIDE SEQUENCE</scope>
    <source>
        <plasmid evidence="2">pRGRH0760</plasmid>
    </source>
</reference>
<evidence type="ECO:0000259" key="1">
    <source>
        <dbReference type="Pfam" id="PF01051"/>
    </source>
</evidence>
<dbReference type="Pfam" id="PF01051">
    <property type="entry name" value="Rep3_N"/>
    <property type="match status" value="1"/>
</dbReference>
<dbReference type="InterPro" id="IPR036390">
    <property type="entry name" value="WH_DNA-bd_sf"/>
</dbReference>
<organism evidence="2">
    <name type="scientific">uncultured prokaryote</name>
    <dbReference type="NCBI Taxonomy" id="198431"/>
    <lineage>
        <taxon>unclassified sequences</taxon>
        <taxon>environmental samples</taxon>
    </lineage>
</organism>